<organism evidence="7 8">
    <name type="scientific">Plectus sambesii</name>
    <dbReference type="NCBI Taxonomy" id="2011161"/>
    <lineage>
        <taxon>Eukaryota</taxon>
        <taxon>Metazoa</taxon>
        <taxon>Ecdysozoa</taxon>
        <taxon>Nematoda</taxon>
        <taxon>Chromadorea</taxon>
        <taxon>Plectida</taxon>
        <taxon>Plectina</taxon>
        <taxon>Plectoidea</taxon>
        <taxon>Plectidae</taxon>
        <taxon>Plectus</taxon>
    </lineage>
</organism>
<dbReference type="InterPro" id="IPR052804">
    <property type="entry name" value="UEC_component"/>
</dbReference>
<dbReference type="Pfam" id="PF13639">
    <property type="entry name" value="zf-RING_2"/>
    <property type="match status" value="1"/>
</dbReference>
<feature type="compositionally biased region" description="Pro residues" evidence="5">
    <location>
        <begin position="181"/>
        <end position="194"/>
    </location>
</feature>
<feature type="region of interest" description="Disordered" evidence="5">
    <location>
        <begin position="174"/>
        <end position="194"/>
    </location>
</feature>
<dbReference type="SMART" id="SM01197">
    <property type="entry name" value="FANCL_C"/>
    <property type="match status" value="1"/>
</dbReference>
<dbReference type="PROSITE" id="PS50089">
    <property type="entry name" value="ZF_RING_2"/>
    <property type="match status" value="1"/>
</dbReference>
<evidence type="ECO:0000256" key="5">
    <source>
        <dbReference type="SAM" id="MobiDB-lite"/>
    </source>
</evidence>
<evidence type="ECO:0000313" key="7">
    <source>
        <dbReference type="Proteomes" id="UP000887566"/>
    </source>
</evidence>
<evidence type="ECO:0000256" key="1">
    <source>
        <dbReference type="ARBA" id="ARBA00022723"/>
    </source>
</evidence>
<feature type="compositionally biased region" description="Low complexity" evidence="5">
    <location>
        <begin position="29"/>
        <end position="46"/>
    </location>
</feature>
<reference evidence="8" key="1">
    <citation type="submission" date="2022-11" db="UniProtKB">
        <authorList>
            <consortium name="WormBaseParasite"/>
        </authorList>
    </citation>
    <scope>IDENTIFICATION</scope>
</reference>
<dbReference type="AlphaFoldDB" id="A0A914UVI8"/>
<dbReference type="PANTHER" id="PTHR46359">
    <property type="entry name" value="GEO07743P1"/>
    <property type="match status" value="1"/>
</dbReference>
<dbReference type="GO" id="GO:0061630">
    <property type="term" value="F:ubiquitin protein ligase activity"/>
    <property type="evidence" value="ECO:0007669"/>
    <property type="project" value="TreeGrafter"/>
</dbReference>
<dbReference type="WBParaSite" id="PSAMB.scaffold1294size33312.g12310.t1">
    <property type="protein sequence ID" value="PSAMB.scaffold1294size33312.g12310.t1"/>
    <property type="gene ID" value="PSAMB.scaffold1294size33312.g12310"/>
</dbReference>
<dbReference type="GO" id="GO:0006511">
    <property type="term" value="P:ubiquitin-dependent protein catabolic process"/>
    <property type="evidence" value="ECO:0007669"/>
    <property type="project" value="TreeGrafter"/>
</dbReference>
<accession>A0A914UVI8</accession>
<dbReference type="InterPro" id="IPR001841">
    <property type="entry name" value="Znf_RING"/>
</dbReference>
<dbReference type="CDD" id="cd16468">
    <property type="entry name" value="RING-H2_RNF11"/>
    <property type="match status" value="1"/>
</dbReference>
<evidence type="ECO:0000256" key="3">
    <source>
        <dbReference type="ARBA" id="ARBA00022833"/>
    </source>
</evidence>
<evidence type="ECO:0000313" key="8">
    <source>
        <dbReference type="WBParaSite" id="PSAMB.scaffold1294size33312.g12310.t1"/>
    </source>
</evidence>
<keyword evidence="3" id="KW-0862">Zinc</keyword>
<keyword evidence="2 4" id="KW-0863">Zinc-finger</keyword>
<feature type="domain" description="RING-type" evidence="6">
    <location>
        <begin position="108"/>
        <end position="148"/>
    </location>
</feature>
<dbReference type="InterPro" id="IPR013083">
    <property type="entry name" value="Znf_RING/FYVE/PHD"/>
</dbReference>
<dbReference type="GO" id="GO:0000151">
    <property type="term" value="C:ubiquitin ligase complex"/>
    <property type="evidence" value="ECO:0007669"/>
    <property type="project" value="TreeGrafter"/>
</dbReference>
<dbReference type="Gene3D" id="3.30.40.10">
    <property type="entry name" value="Zinc/RING finger domain, C3HC4 (zinc finger)"/>
    <property type="match status" value="1"/>
</dbReference>
<dbReference type="PANTHER" id="PTHR46359:SF2">
    <property type="entry name" value="GEO07743P1"/>
    <property type="match status" value="1"/>
</dbReference>
<sequence>MGNCLPFLYRCGAGDEEDDTAPLQHRRSTSSFASSASTSHETTSVANSAPPPYSHDQNVYYPMQREQGIPATPAVSEEEQLRLARRLGLLQELPTDTFVEGGKGDVECAICMVDLKDGDPIRFLPCLHSYHVDCVDDWLMRSFTCPSCMEPVDSALLSSYTTHNVNDLAGLSSSPACAGPTVPPPQPRPPSTFQ</sequence>
<keyword evidence="1" id="KW-0479">Metal-binding</keyword>
<dbReference type="Proteomes" id="UP000887566">
    <property type="component" value="Unplaced"/>
</dbReference>
<evidence type="ECO:0000256" key="2">
    <source>
        <dbReference type="ARBA" id="ARBA00022771"/>
    </source>
</evidence>
<dbReference type="InterPro" id="IPR042981">
    <property type="entry name" value="RNF11_RING-H2"/>
</dbReference>
<name>A0A914UVI8_9BILA</name>
<dbReference type="GO" id="GO:0008270">
    <property type="term" value="F:zinc ion binding"/>
    <property type="evidence" value="ECO:0007669"/>
    <property type="project" value="UniProtKB-KW"/>
</dbReference>
<evidence type="ECO:0000259" key="6">
    <source>
        <dbReference type="PROSITE" id="PS50089"/>
    </source>
</evidence>
<evidence type="ECO:0000256" key="4">
    <source>
        <dbReference type="PROSITE-ProRule" id="PRU00175"/>
    </source>
</evidence>
<proteinExistence type="predicted"/>
<feature type="region of interest" description="Disordered" evidence="5">
    <location>
        <begin position="15"/>
        <end position="58"/>
    </location>
</feature>
<protein>
    <submittedName>
        <fullName evidence="8">RING-type domain-containing protein</fullName>
    </submittedName>
</protein>
<keyword evidence="7" id="KW-1185">Reference proteome</keyword>
<dbReference type="SMART" id="SM00184">
    <property type="entry name" value="RING"/>
    <property type="match status" value="1"/>
</dbReference>
<dbReference type="SUPFAM" id="SSF57850">
    <property type="entry name" value="RING/U-box"/>
    <property type="match status" value="1"/>
</dbReference>